<evidence type="ECO:0000256" key="1">
    <source>
        <dbReference type="SAM" id="Phobius"/>
    </source>
</evidence>
<feature type="transmembrane region" description="Helical" evidence="1">
    <location>
        <begin position="29"/>
        <end position="53"/>
    </location>
</feature>
<sequence length="351" mass="38968">MAQKAKSAAKSRLQRWSEMRSTRLKQRGFGIIEWMIGMTIGLFLIGGITAVFVQSRAGSQNTNQMGELQETGRIALQLISQDLRQVGFWGVATSNVMTRLNATINNEVITPTLSSGSDCTDDLGGGSFPEDSIQFRQFWSFEIPQLSSLNYMRCIIDDDPDSQLKRGTDVIALKRLMGKREPIPAAGTVTADSPYLLVGSHSKAVIFASGSTPPSDPSFTGSDAWQYLHHVYFLDRSLSTNTPRLRRMSLNNSGMTLEPILLSGVEDMQLLYIVEEANGNTNYQTSALSNDKVIGVEVFILVRALEESKRYLNQNTYTLADKTITVNDNFRRLLVSSVISFSNPMWLDKAI</sequence>
<name>A0ABS8WDG7_9GAMM</name>
<keyword evidence="1" id="KW-1133">Transmembrane helix</keyword>
<comment type="caution">
    <text evidence="2">The sequence shown here is derived from an EMBL/GenBank/DDBJ whole genome shotgun (WGS) entry which is preliminary data.</text>
</comment>
<gene>
    <name evidence="2" type="ORF">K6Y31_17175</name>
</gene>
<dbReference type="Pfam" id="PF16074">
    <property type="entry name" value="PilW"/>
    <property type="match status" value="1"/>
</dbReference>
<evidence type="ECO:0000313" key="2">
    <source>
        <dbReference type="EMBL" id="MCE2596530.1"/>
    </source>
</evidence>
<accession>A0ABS8WDG7</accession>
<dbReference type="Pfam" id="PF07963">
    <property type="entry name" value="N_methyl"/>
    <property type="match status" value="1"/>
</dbReference>
<dbReference type="InterPro" id="IPR012902">
    <property type="entry name" value="N_methyl_site"/>
</dbReference>
<dbReference type="Proteomes" id="UP001201273">
    <property type="component" value="Unassembled WGS sequence"/>
</dbReference>
<keyword evidence="1" id="KW-0812">Transmembrane</keyword>
<organism evidence="2 3">
    <name type="scientific">Motilimonas cestriensis</name>
    <dbReference type="NCBI Taxonomy" id="2742685"/>
    <lineage>
        <taxon>Bacteria</taxon>
        <taxon>Pseudomonadati</taxon>
        <taxon>Pseudomonadota</taxon>
        <taxon>Gammaproteobacteria</taxon>
        <taxon>Alteromonadales</taxon>
        <taxon>Alteromonadales genera incertae sedis</taxon>
        <taxon>Motilimonas</taxon>
    </lineage>
</organism>
<keyword evidence="3" id="KW-1185">Reference proteome</keyword>
<dbReference type="InterPro" id="IPR032092">
    <property type="entry name" value="PilW"/>
</dbReference>
<keyword evidence="1" id="KW-0472">Membrane</keyword>
<proteinExistence type="predicted"/>
<evidence type="ECO:0000313" key="3">
    <source>
        <dbReference type="Proteomes" id="UP001201273"/>
    </source>
</evidence>
<protein>
    <submittedName>
        <fullName evidence="2">PilW family protein</fullName>
    </submittedName>
</protein>
<dbReference type="EMBL" id="JAIMJA010000020">
    <property type="protein sequence ID" value="MCE2596530.1"/>
    <property type="molecule type" value="Genomic_DNA"/>
</dbReference>
<reference evidence="2 3" key="1">
    <citation type="journal article" date="2022" name="Environ. Microbiol. Rep.">
        <title>Eco-phylogenetic analyses reveal divergent evolution of vitamin B12 metabolism in the marine bacterial family 'Psychromonadaceae'.</title>
        <authorList>
            <person name="Jin X."/>
            <person name="Yang Y."/>
            <person name="Cao H."/>
            <person name="Gao B."/>
            <person name="Zhao Z."/>
        </authorList>
    </citation>
    <scope>NUCLEOTIDE SEQUENCE [LARGE SCALE GENOMIC DNA]</scope>
    <source>
        <strain evidence="2 3">MKS20</strain>
    </source>
</reference>